<keyword evidence="3" id="KW-1185">Reference proteome</keyword>
<name>A0A183KV37_9TREM</name>
<evidence type="ECO:0000313" key="2">
    <source>
        <dbReference type="EMBL" id="VDP67502.1"/>
    </source>
</evidence>
<reference evidence="4" key="1">
    <citation type="submission" date="2016-06" db="UniProtKB">
        <authorList>
            <consortium name="WormBaseParasite"/>
        </authorList>
    </citation>
    <scope>IDENTIFICATION</scope>
</reference>
<evidence type="ECO:0000313" key="4">
    <source>
        <dbReference type="WBParaSite" id="SCUD_0001893301-mRNA-1"/>
    </source>
</evidence>
<gene>
    <name evidence="2" type="ORF">SCUD_LOCUS18930</name>
</gene>
<sequence length="90" mass="10176">MAARQTKSEKAAEPDNIPAEALKSDGSNCKEKEQVPMDWREWQLIDTPKKRDLGKCEKYRAITLPSVPETTFESPAKPDKDSVDSQLQDQ</sequence>
<feature type="compositionally biased region" description="Basic and acidic residues" evidence="1">
    <location>
        <begin position="1"/>
        <end position="13"/>
    </location>
</feature>
<reference evidence="2 3" key="2">
    <citation type="submission" date="2018-11" db="EMBL/GenBank/DDBJ databases">
        <authorList>
            <consortium name="Pathogen Informatics"/>
        </authorList>
    </citation>
    <scope>NUCLEOTIDE SEQUENCE [LARGE SCALE GENOMIC DNA]</scope>
    <source>
        <strain evidence="2">Dakar</strain>
        <strain evidence="3">Dakar, Senegal</strain>
    </source>
</reference>
<dbReference type="WBParaSite" id="SCUD_0001893301-mRNA-1">
    <property type="protein sequence ID" value="SCUD_0001893301-mRNA-1"/>
    <property type="gene ID" value="SCUD_0001893301"/>
</dbReference>
<dbReference type="EMBL" id="UZAK01041740">
    <property type="protein sequence ID" value="VDP67502.1"/>
    <property type="molecule type" value="Genomic_DNA"/>
</dbReference>
<accession>A0A183KV37</accession>
<dbReference type="STRING" id="6186.A0A183KV37"/>
<feature type="region of interest" description="Disordered" evidence="1">
    <location>
        <begin position="67"/>
        <end position="90"/>
    </location>
</feature>
<protein>
    <submittedName>
        <fullName evidence="4">UPF0690 protein C1orf52 homolog</fullName>
    </submittedName>
</protein>
<evidence type="ECO:0000313" key="3">
    <source>
        <dbReference type="Proteomes" id="UP000279833"/>
    </source>
</evidence>
<proteinExistence type="predicted"/>
<dbReference type="AlphaFoldDB" id="A0A183KV37"/>
<feature type="region of interest" description="Disordered" evidence="1">
    <location>
        <begin position="1"/>
        <end position="33"/>
    </location>
</feature>
<dbReference type="Proteomes" id="UP000279833">
    <property type="component" value="Unassembled WGS sequence"/>
</dbReference>
<evidence type="ECO:0000256" key="1">
    <source>
        <dbReference type="SAM" id="MobiDB-lite"/>
    </source>
</evidence>
<organism evidence="4">
    <name type="scientific">Schistosoma curassoni</name>
    <dbReference type="NCBI Taxonomy" id="6186"/>
    <lineage>
        <taxon>Eukaryota</taxon>
        <taxon>Metazoa</taxon>
        <taxon>Spiralia</taxon>
        <taxon>Lophotrochozoa</taxon>
        <taxon>Platyhelminthes</taxon>
        <taxon>Trematoda</taxon>
        <taxon>Digenea</taxon>
        <taxon>Strigeidida</taxon>
        <taxon>Schistosomatoidea</taxon>
        <taxon>Schistosomatidae</taxon>
        <taxon>Schistosoma</taxon>
    </lineage>
</organism>